<keyword evidence="5 11" id="KW-0732">Signal</keyword>
<dbReference type="InterPro" id="IPR036116">
    <property type="entry name" value="FN3_sf"/>
</dbReference>
<dbReference type="EMBL" id="CP025938">
    <property type="protein sequence ID" value="AUS06374.1"/>
    <property type="molecule type" value="Genomic_DNA"/>
</dbReference>
<reference evidence="15" key="1">
    <citation type="submission" date="2018-01" db="EMBL/GenBank/DDBJ databases">
        <title>Complete genome of Tamlana sp. UJ94.</title>
        <authorList>
            <person name="Jung J."/>
            <person name="Chung D."/>
            <person name="Bae S.S."/>
            <person name="Baek K."/>
        </authorList>
    </citation>
    <scope>NUCLEOTIDE SEQUENCE [LARGE SCALE GENOMIC DNA]</scope>
    <source>
        <strain evidence="15">UJ94</strain>
    </source>
</reference>
<evidence type="ECO:0000256" key="5">
    <source>
        <dbReference type="ARBA" id="ARBA00022729"/>
    </source>
</evidence>
<sequence>MKKTVFSLAFLLASFLAIAQSVTINEASGWFETATVKWTPVSGADSYNVYYSGQGISNKKIDTQLIRGYGSYYRADVLGLKAGQYTIKVAPVFNGSEGSGATTSNITVKAHDRTGFSFSNGRVPGAYKADGTPKDNAVILYLTENTKNTVSLDVTGASSNPCVGIQTILEGFKKGKDTRPLIIRLIGQVTDMSYMQNGDIVIENSNNASSYITLEGVGDDATADGWGIRIKNATNIEVRNIGTMNCDSGEGDNIGLQQNNQYVWVHNCDFFYGDAGGDSDQAKGDGALDCKKSTYVTFSYNHFWDAGKSNLLGLSENTTEGLYITYHHNWYDHSDSRHPRVRFYSAHVYNNYYDGVAKYGVGSTKGSSVFVEGNYFRNCKYPMLTSMQGSDVYDESEGSNDYSDMPTFSKEDGGTIKAYNNYMTGQKRFVAYGDSNYSGSTTDFDAYVVTSKSQTISSSVKSSYGSNTYNNFDNSSAMYSYTADSPQNAKTNVTTYSGRQEGGDFNFTFNNSVDDTSYDVNSALKSALINYNTKLQYIQGEGSAPVIPTDPTISLTATSGDGSVTLNWSTANLTASGFTVYRNTSSSTSGRTKLTDLSSSATSYTDNSVDNGTTYYYWVQANGNVESNSQSATPNGDDEIITPPPAGGTTHNFTTSGTSSNVFSISGNLSDSKGTVNYAGLTLTQCLKIESSTSISFNTASSGSITLVFNEGWSGSIKIDGNNVNVSGGELTQQLSAGSHTITKGDTANLYYMILSTGDVVNPPPGDPSVSLSASVSGTNVNLSWTASNITVDALEIYRDIDSNPAGRTKIVTLAPDARFYSDNSAAAETTYYYWVKVSNDYSSNAAQVTTPKADEDPDPENPPTDPSAIYVANNGSASNSGTINSPKTFESALSSVSSGGTIYVKGGKYNFSSTIVITKNGSSSSKIKVFGYDGMPVLSFAAQSELSSNRGIVLDGNYWHFKGITIEEAGDNGMLLSGNYNTIESCIFRSNHDTGLQLSRYNTSATSISDWPSHNLILNCEAYNNRDSDNEDADGFAAKLTCGVGNTFRGCVAHHNIDDGWDLYTKSDTGPIGVVTFEDCIAHSNGTLTTGGSSGGGDKNGFKLGSSAHKINHIVRRCIAFNNGKHGFTDNGNIGTIEFTNNTSYNNGEYNIHTRDGASHVWKNNVSFGNSQNDRIRGNYSAPNAFINVDGSLSVSSNDFVTTSPGPNAYPTSNGFLNLKSSSNLIDAGVTTSGIDYSGSRPDLGAVEYGLVIEQPEDPVVSLNAVATETEINLNWTLVEGTAISYELYRDTDADPAGRTKLANIASVDITSYTDNTATVGTTYYYWIKSNGAFNSNAASATIFAPDADPVVSLNAVATETEINLNWTLVEGTATSYELYRDTDADPAGRTKLANIASVDITSYTDNTATVGTTYYYWIKSNGAFNSNAASATIFAPDADPVVSLNAVATETEINLNWTLVEGTATSYELYRDTDADPAGRTKLANIASVDITSYTDNTATVGTTYYYWIKSNGAFNSNAASATIAAPSNAISLTATPGETSISLNWTANFAPTSIELYRDLDSNPSGRVRIATLAVSATSYVDATADANTEYFYWIKANGSINSNYASATIEGSIIEPTEPTRIEVTDAGTIAYDGSIKYYDAADFDNTINLSNSAGKQIIWNFNAPVSGNYTVTLRYTRKATMNPSVNISFNGNSQTLSLPATQSSSFARASLVTALNAGNNEIVLTSNADGESADIDWIEFELIAGSAKEAADKVTDEDSAFAVSVFPNPASDFIMVKLSGSQTSKIEIYNTLGQFVYSNTQAFGVEKIDLRGLQSGMYLLKVSNGSTETLKRFIKR</sequence>
<comment type="similarity">
    <text evidence="8">Belongs to the polysaccharide lyase 9 family.</text>
</comment>
<dbReference type="InterPro" id="IPR003961">
    <property type="entry name" value="FN3_dom"/>
</dbReference>
<dbReference type="PROSITE" id="PS50853">
    <property type="entry name" value="FN3"/>
    <property type="match status" value="3"/>
</dbReference>
<keyword evidence="15" id="KW-1185">Reference proteome</keyword>
<keyword evidence="4" id="KW-0479">Metal-binding</keyword>
<evidence type="ECO:0000256" key="3">
    <source>
        <dbReference type="ARBA" id="ARBA00022525"/>
    </source>
</evidence>
<dbReference type="Pfam" id="PF18283">
    <property type="entry name" value="CBM77"/>
    <property type="match status" value="1"/>
</dbReference>
<name>A0A2I7SKJ8_9FLAO</name>
<dbReference type="Gene3D" id="2.60.120.260">
    <property type="entry name" value="Galactose-binding domain-like"/>
    <property type="match status" value="1"/>
</dbReference>
<dbReference type="InterPro" id="IPR026444">
    <property type="entry name" value="Secre_tail"/>
</dbReference>
<keyword evidence="9" id="KW-0624">Polysaccharide degradation</keyword>
<evidence type="ECO:0000256" key="2">
    <source>
        <dbReference type="ARBA" id="ARBA00004613"/>
    </source>
</evidence>
<feature type="region of interest" description="Disordered" evidence="10">
    <location>
        <begin position="847"/>
        <end position="884"/>
    </location>
</feature>
<feature type="signal peptide" evidence="11">
    <location>
        <begin position="1"/>
        <end position="19"/>
    </location>
</feature>
<dbReference type="InterPro" id="IPR006626">
    <property type="entry name" value="PbH1"/>
</dbReference>
<evidence type="ECO:0000256" key="7">
    <source>
        <dbReference type="ARBA" id="ARBA00023239"/>
    </source>
</evidence>
<evidence type="ECO:0000256" key="6">
    <source>
        <dbReference type="ARBA" id="ARBA00022837"/>
    </source>
</evidence>
<dbReference type="GO" id="GO:0046872">
    <property type="term" value="F:metal ion binding"/>
    <property type="evidence" value="ECO:0007669"/>
    <property type="project" value="UniProtKB-KW"/>
</dbReference>
<dbReference type="NCBIfam" id="TIGR04183">
    <property type="entry name" value="Por_Secre_tail"/>
    <property type="match status" value="1"/>
</dbReference>
<dbReference type="SUPFAM" id="SSF49785">
    <property type="entry name" value="Galactose-binding domain-like"/>
    <property type="match status" value="1"/>
</dbReference>
<evidence type="ECO:0000259" key="12">
    <source>
        <dbReference type="PROSITE" id="PS50853"/>
    </source>
</evidence>
<dbReference type="CDD" id="cd00063">
    <property type="entry name" value="FN3"/>
    <property type="match status" value="1"/>
</dbReference>
<evidence type="ECO:0000256" key="11">
    <source>
        <dbReference type="SAM" id="SignalP"/>
    </source>
</evidence>
<proteinExistence type="inferred from homology"/>
<dbReference type="GO" id="GO:0005576">
    <property type="term" value="C:extracellular region"/>
    <property type="evidence" value="ECO:0007669"/>
    <property type="project" value="UniProtKB-SubCell"/>
</dbReference>
<feature type="domain" description="Fibronectin type-III" evidence="12">
    <location>
        <begin position="764"/>
        <end position="854"/>
    </location>
</feature>
<dbReference type="InterPro" id="IPR013783">
    <property type="entry name" value="Ig-like_fold"/>
</dbReference>
<keyword evidence="9" id="KW-0119">Carbohydrate metabolism</keyword>
<protein>
    <recommendedName>
        <fullName evidence="16">Pectate lyase</fullName>
    </recommendedName>
</protein>
<dbReference type="PANTHER" id="PTHR40088">
    <property type="entry name" value="PECTATE LYASE (EUROFUNG)"/>
    <property type="match status" value="1"/>
</dbReference>
<dbReference type="InterPro" id="IPR039448">
    <property type="entry name" value="Beta_helix"/>
</dbReference>
<dbReference type="InterPro" id="IPR041253">
    <property type="entry name" value="CBM77"/>
</dbReference>
<dbReference type="Proteomes" id="UP000236592">
    <property type="component" value="Chromosome"/>
</dbReference>
<dbReference type="InterPro" id="IPR005084">
    <property type="entry name" value="CBM6"/>
</dbReference>
<dbReference type="Pfam" id="PF00544">
    <property type="entry name" value="Pectate_lyase_4"/>
    <property type="match status" value="1"/>
</dbReference>
<evidence type="ECO:0000256" key="10">
    <source>
        <dbReference type="SAM" id="MobiDB-lite"/>
    </source>
</evidence>
<dbReference type="InterPro" id="IPR012334">
    <property type="entry name" value="Pectin_lyas_fold"/>
</dbReference>
<dbReference type="PANTHER" id="PTHR40088:SF1">
    <property type="entry name" value="PECTATE LYASE PEL9"/>
    <property type="match status" value="1"/>
</dbReference>
<comment type="subcellular location">
    <subcellularLocation>
        <location evidence="2 9">Secreted</location>
    </subcellularLocation>
</comment>
<feature type="domain" description="Fibronectin type-III" evidence="12">
    <location>
        <begin position="1528"/>
        <end position="1624"/>
    </location>
</feature>
<evidence type="ECO:0000259" key="13">
    <source>
        <dbReference type="PROSITE" id="PS51175"/>
    </source>
</evidence>
<dbReference type="GO" id="GO:0000272">
    <property type="term" value="P:polysaccharide catabolic process"/>
    <property type="evidence" value="ECO:0007669"/>
    <property type="project" value="UniProtKB-KW"/>
</dbReference>
<evidence type="ECO:0000256" key="1">
    <source>
        <dbReference type="ARBA" id="ARBA00001913"/>
    </source>
</evidence>
<dbReference type="InterPro" id="IPR008979">
    <property type="entry name" value="Galactose-bd-like_sf"/>
</dbReference>
<feature type="domain" description="CBM6" evidence="13">
    <location>
        <begin position="1624"/>
        <end position="1746"/>
    </location>
</feature>
<dbReference type="Pfam" id="PF18962">
    <property type="entry name" value="Por_Secre_tail"/>
    <property type="match status" value="1"/>
</dbReference>
<dbReference type="Gene3D" id="2.60.40.10">
    <property type="entry name" value="Immunoglobulins"/>
    <property type="match status" value="6"/>
</dbReference>
<evidence type="ECO:0000256" key="9">
    <source>
        <dbReference type="RuleBase" id="RU361173"/>
    </source>
</evidence>
<accession>A0A2I7SKJ8</accession>
<dbReference type="SMART" id="SM00656">
    <property type="entry name" value="Amb_all"/>
    <property type="match status" value="1"/>
</dbReference>
<dbReference type="InterPro" id="IPR052052">
    <property type="entry name" value="Polysaccharide_Lyase_9"/>
</dbReference>
<organism evidence="14 15">
    <name type="scientific">Pseudotamlana carrageenivorans</name>
    <dbReference type="NCBI Taxonomy" id="2069432"/>
    <lineage>
        <taxon>Bacteria</taxon>
        <taxon>Pseudomonadati</taxon>
        <taxon>Bacteroidota</taxon>
        <taxon>Flavobacteriia</taxon>
        <taxon>Flavobacteriales</taxon>
        <taxon>Flavobacteriaceae</taxon>
        <taxon>Pseudotamlana</taxon>
    </lineage>
</organism>
<dbReference type="Pfam" id="PF13229">
    <property type="entry name" value="Beta_helix"/>
    <property type="match status" value="1"/>
</dbReference>
<dbReference type="KEGG" id="taj:C1A40_13380"/>
<keyword evidence="3 9" id="KW-0964">Secreted</keyword>
<dbReference type="RefSeq" id="WP_102996327.1">
    <property type="nucleotide sequence ID" value="NZ_CP025938.1"/>
</dbReference>
<evidence type="ECO:0000256" key="4">
    <source>
        <dbReference type="ARBA" id="ARBA00022723"/>
    </source>
</evidence>
<evidence type="ECO:0000313" key="14">
    <source>
        <dbReference type="EMBL" id="AUS06374.1"/>
    </source>
</evidence>
<evidence type="ECO:0008006" key="16">
    <source>
        <dbReference type="Google" id="ProtNLM"/>
    </source>
</evidence>
<comment type="similarity">
    <text evidence="9">Belongs to the polysaccharide lyase 1 family.</text>
</comment>
<evidence type="ECO:0000256" key="8">
    <source>
        <dbReference type="ARBA" id="ARBA00038263"/>
    </source>
</evidence>
<dbReference type="Gene3D" id="2.160.20.10">
    <property type="entry name" value="Single-stranded right-handed beta-helix, Pectin lyase-like"/>
    <property type="match status" value="2"/>
</dbReference>
<dbReference type="SMART" id="SM00710">
    <property type="entry name" value="PbH1"/>
    <property type="match status" value="11"/>
</dbReference>
<feature type="domain" description="Fibronectin type-III" evidence="12">
    <location>
        <begin position="547"/>
        <end position="645"/>
    </location>
</feature>
<feature type="chain" id="PRO_5014344315" description="Pectate lyase" evidence="11">
    <location>
        <begin position="20"/>
        <end position="1841"/>
    </location>
</feature>
<keyword evidence="7 9" id="KW-0456">Lyase</keyword>
<dbReference type="SMART" id="SM00060">
    <property type="entry name" value="FN3"/>
    <property type="match status" value="7"/>
</dbReference>
<dbReference type="InterPro" id="IPR002022">
    <property type="entry name" value="Pec_lyase"/>
</dbReference>
<comment type="cofactor">
    <cofactor evidence="1">
        <name>Ca(2+)</name>
        <dbReference type="ChEBI" id="CHEBI:29108"/>
    </cofactor>
</comment>
<dbReference type="OrthoDB" id="8660908at2"/>
<dbReference type="SUPFAM" id="SSF51126">
    <property type="entry name" value="Pectin lyase-like"/>
    <property type="match status" value="2"/>
</dbReference>
<keyword evidence="6" id="KW-0106">Calcium</keyword>
<dbReference type="GO" id="GO:0030246">
    <property type="term" value="F:carbohydrate binding"/>
    <property type="evidence" value="ECO:0007669"/>
    <property type="project" value="InterPro"/>
</dbReference>
<gene>
    <name evidence="14" type="ORF">C1A40_13380</name>
</gene>
<dbReference type="GO" id="GO:0016837">
    <property type="term" value="F:carbon-oxygen lyase activity, acting on polysaccharides"/>
    <property type="evidence" value="ECO:0007669"/>
    <property type="project" value="TreeGrafter"/>
</dbReference>
<dbReference type="SUPFAM" id="SSF49265">
    <property type="entry name" value="Fibronectin type III"/>
    <property type="match status" value="3"/>
</dbReference>
<evidence type="ECO:0000313" key="15">
    <source>
        <dbReference type="Proteomes" id="UP000236592"/>
    </source>
</evidence>
<dbReference type="InterPro" id="IPR011050">
    <property type="entry name" value="Pectin_lyase_fold/virulence"/>
</dbReference>
<dbReference type="PROSITE" id="PS51175">
    <property type="entry name" value="CBM6"/>
    <property type="match status" value="1"/>
</dbReference>
<feature type="compositionally biased region" description="Polar residues" evidence="10">
    <location>
        <begin position="874"/>
        <end position="884"/>
    </location>
</feature>